<comment type="similarity">
    <text evidence="1 4">Belongs to the glycosyl hydrolase 28 family.</text>
</comment>
<dbReference type="EMBL" id="FUXI01000003">
    <property type="protein sequence ID" value="SJZ44781.1"/>
    <property type="molecule type" value="Genomic_DNA"/>
</dbReference>
<evidence type="ECO:0000256" key="4">
    <source>
        <dbReference type="RuleBase" id="RU361169"/>
    </source>
</evidence>
<dbReference type="RefSeq" id="WP_078806299.1">
    <property type="nucleotide sequence ID" value="NZ_FUXI01000003.1"/>
</dbReference>
<evidence type="ECO:0000256" key="1">
    <source>
        <dbReference type="ARBA" id="ARBA00008834"/>
    </source>
</evidence>
<dbReference type="Gene3D" id="2.160.20.10">
    <property type="entry name" value="Single-stranded right-handed beta-helix, Pectin lyase-like"/>
    <property type="match status" value="1"/>
</dbReference>
<dbReference type="Proteomes" id="UP000190328">
    <property type="component" value="Unassembled WGS sequence"/>
</dbReference>
<dbReference type="OrthoDB" id="9795222at2"/>
<dbReference type="SMART" id="SM00710">
    <property type="entry name" value="PbH1"/>
    <property type="match status" value="6"/>
</dbReference>
<dbReference type="InterPro" id="IPR012334">
    <property type="entry name" value="Pectin_lyas_fold"/>
</dbReference>
<protein>
    <submittedName>
        <fullName evidence="5">Glycosyl hydrolases family 28</fullName>
    </submittedName>
</protein>
<gene>
    <name evidence="5" type="ORF">SAMN02745116_00336</name>
</gene>
<dbReference type="PANTHER" id="PTHR31339:SF9">
    <property type="entry name" value="PLASMIN AND FIBRONECTIN-BINDING PROTEIN A"/>
    <property type="match status" value="1"/>
</dbReference>
<dbReference type="InterPro" id="IPR011050">
    <property type="entry name" value="Pectin_lyase_fold/virulence"/>
</dbReference>
<organism evidence="5 6">
    <name type="scientific">Pilibacter termitis</name>
    <dbReference type="NCBI Taxonomy" id="263852"/>
    <lineage>
        <taxon>Bacteria</taxon>
        <taxon>Bacillati</taxon>
        <taxon>Bacillota</taxon>
        <taxon>Bacilli</taxon>
        <taxon>Lactobacillales</taxon>
        <taxon>Enterococcaceae</taxon>
        <taxon>Pilibacter</taxon>
    </lineage>
</organism>
<dbReference type="STRING" id="263852.SAMN02745116_00336"/>
<proteinExistence type="inferred from homology"/>
<keyword evidence="6" id="KW-1185">Reference proteome</keyword>
<dbReference type="GO" id="GO:0004650">
    <property type="term" value="F:polygalacturonase activity"/>
    <property type="evidence" value="ECO:0007669"/>
    <property type="project" value="InterPro"/>
</dbReference>
<dbReference type="InterPro" id="IPR051801">
    <property type="entry name" value="GH28_Enzymes"/>
</dbReference>
<sequence length="437" mass="48884">MEIIYNTEEFPTIQKAIDSIREHNGGTLIFPKGEYQTTAITLCDNLTIVLEKESKLIFQDDPMLYEPIWTRWEGVECFAMHPLIYAENAENLTIIGEGVIDGNGKNWWKKFAEIEQEDRTTPREDYELRLAKLNPDYASRTGGGARPSTQFLRPPLLQFWKSKNITLEGITIQNSPFWTVHTVYSENIKLNNLTIYNPADAINTDAIDIDSSREVWITNCLLDVGDDAVTLKSGSGADGLRINLPTENVRVENCKILASHGGIAIGSETAGGIKNVEVNNCLFEGTQRGVRLKSRRGRGGTIENIRLKNLEMNACWCPIVLSMYFAPGVLPHEEEVILSPQRQAQTPTTPYIQNVWIENIQASNVRSTAAFIVGLPEAPISKVNITDFDWSLANSEDLLETWNSEATKGLFHDENRGIKTINVNKLTINGEEVKEGG</sequence>
<dbReference type="InterPro" id="IPR006626">
    <property type="entry name" value="PbH1"/>
</dbReference>
<dbReference type="AlphaFoldDB" id="A0A1T4KQT9"/>
<accession>A0A1T4KQT9</accession>
<dbReference type="GO" id="GO:0005975">
    <property type="term" value="P:carbohydrate metabolic process"/>
    <property type="evidence" value="ECO:0007669"/>
    <property type="project" value="InterPro"/>
</dbReference>
<name>A0A1T4KQT9_9ENTE</name>
<evidence type="ECO:0000256" key="3">
    <source>
        <dbReference type="ARBA" id="ARBA00023295"/>
    </source>
</evidence>
<dbReference type="PANTHER" id="PTHR31339">
    <property type="entry name" value="PECTIN LYASE-RELATED"/>
    <property type="match status" value="1"/>
</dbReference>
<keyword evidence="3 4" id="KW-0326">Glycosidase</keyword>
<evidence type="ECO:0000313" key="6">
    <source>
        <dbReference type="Proteomes" id="UP000190328"/>
    </source>
</evidence>
<dbReference type="InterPro" id="IPR000743">
    <property type="entry name" value="Glyco_hydro_28"/>
</dbReference>
<reference evidence="5 6" key="1">
    <citation type="submission" date="2017-02" db="EMBL/GenBank/DDBJ databases">
        <authorList>
            <person name="Peterson S.W."/>
        </authorList>
    </citation>
    <scope>NUCLEOTIDE SEQUENCE [LARGE SCALE GENOMIC DNA]</scope>
    <source>
        <strain evidence="5 6">ATCC BAA-1030</strain>
    </source>
</reference>
<evidence type="ECO:0000256" key="2">
    <source>
        <dbReference type="ARBA" id="ARBA00022801"/>
    </source>
</evidence>
<dbReference type="SUPFAM" id="SSF51126">
    <property type="entry name" value="Pectin lyase-like"/>
    <property type="match status" value="1"/>
</dbReference>
<keyword evidence="2 4" id="KW-0378">Hydrolase</keyword>
<evidence type="ECO:0000313" key="5">
    <source>
        <dbReference type="EMBL" id="SJZ44781.1"/>
    </source>
</evidence>
<dbReference type="Pfam" id="PF00295">
    <property type="entry name" value="Glyco_hydro_28"/>
    <property type="match status" value="1"/>
</dbReference>